<keyword evidence="3" id="KW-0808">Transferase</keyword>
<comment type="subcellular location">
    <subcellularLocation>
        <location evidence="5">Cytoplasm</location>
    </subcellularLocation>
</comment>
<evidence type="ECO:0000256" key="4">
    <source>
        <dbReference type="ARBA" id="ARBA00023315"/>
    </source>
</evidence>
<comment type="caution">
    <text evidence="7">The sequence shown here is derived from an EMBL/GenBank/DDBJ whole genome shotgun (WGS) entry which is preliminary data.</text>
</comment>
<dbReference type="InterPro" id="IPR016181">
    <property type="entry name" value="Acyl_CoA_acyltransferase"/>
</dbReference>
<dbReference type="Pfam" id="PF00583">
    <property type="entry name" value="Acetyltransf_1"/>
    <property type="match status" value="1"/>
</dbReference>
<keyword evidence="8" id="KW-1185">Reference proteome</keyword>
<dbReference type="InterPro" id="IPR006464">
    <property type="entry name" value="AcTrfase_RimI/Ard1"/>
</dbReference>
<dbReference type="PANTHER" id="PTHR43420">
    <property type="entry name" value="ACETYLTRANSFERASE"/>
    <property type="match status" value="1"/>
</dbReference>
<comment type="function">
    <text evidence="5">Acetylates the N-terminal alanine of ribosomal protein bS18.</text>
</comment>
<feature type="domain" description="N-acetyltransferase" evidence="6">
    <location>
        <begin position="1"/>
        <end position="145"/>
    </location>
</feature>
<evidence type="ECO:0000256" key="1">
    <source>
        <dbReference type="ARBA" id="ARBA00005395"/>
    </source>
</evidence>
<reference evidence="7 8" key="1">
    <citation type="submission" date="2024-02" db="EMBL/GenBank/DDBJ databases">
        <title>Lysinimicrobium sediminis NBRC 112286.</title>
        <authorList>
            <person name="Ichikawa N."/>
            <person name="Katano-Makiyama Y."/>
            <person name="Hidaka K."/>
        </authorList>
    </citation>
    <scope>NUCLEOTIDE SEQUENCE [LARGE SCALE GENOMIC DNA]</scope>
    <source>
        <strain evidence="7 8">NBRC 112286</strain>
    </source>
</reference>
<dbReference type="NCBIfam" id="TIGR01575">
    <property type="entry name" value="rimI"/>
    <property type="match status" value="1"/>
</dbReference>
<name>A0ABP9WI92_9MICO</name>
<evidence type="ECO:0000313" key="7">
    <source>
        <dbReference type="EMBL" id="GAA5518928.1"/>
    </source>
</evidence>
<dbReference type="PROSITE" id="PS51186">
    <property type="entry name" value="GNAT"/>
    <property type="match status" value="1"/>
</dbReference>
<dbReference type="InterPro" id="IPR050680">
    <property type="entry name" value="YpeA/RimI_acetyltransf"/>
</dbReference>
<protein>
    <recommendedName>
        <fullName evidence="5">[Ribosomal protein bS18]-alanine N-acetyltransferase</fullName>
        <ecNumber evidence="5">2.3.1.266</ecNumber>
    </recommendedName>
</protein>
<comment type="catalytic activity">
    <reaction evidence="5">
        <text>N-terminal L-alanyl-[ribosomal protein bS18] + acetyl-CoA = N-terminal N(alpha)-acetyl-L-alanyl-[ribosomal protein bS18] + CoA + H(+)</text>
        <dbReference type="Rhea" id="RHEA:43756"/>
        <dbReference type="Rhea" id="RHEA-COMP:10676"/>
        <dbReference type="Rhea" id="RHEA-COMP:10677"/>
        <dbReference type="ChEBI" id="CHEBI:15378"/>
        <dbReference type="ChEBI" id="CHEBI:57287"/>
        <dbReference type="ChEBI" id="CHEBI:57288"/>
        <dbReference type="ChEBI" id="CHEBI:64718"/>
        <dbReference type="ChEBI" id="CHEBI:83683"/>
        <dbReference type="EC" id="2.3.1.266"/>
    </reaction>
</comment>
<dbReference type="SUPFAM" id="SSF55729">
    <property type="entry name" value="Acyl-CoA N-acyltransferases (Nat)"/>
    <property type="match status" value="1"/>
</dbReference>
<dbReference type="RefSeq" id="WP_286215034.1">
    <property type="nucleotide sequence ID" value="NZ_BAABRR010000006.1"/>
</dbReference>
<keyword evidence="2 5" id="KW-0963">Cytoplasm</keyword>
<evidence type="ECO:0000313" key="8">
    <source>
        <dbReference type="Proteomes" id="UP001426770"/>
    </source>
</evidence>
<dbReference type="EC" id="2.3.1.266" evidence="5"/>
<evidence type="ECO:0000256" key="2">
    <source>
        <dbReference type="ARBA" id="ARBA00022490"/>
    </source>
</evidence>
<accession>A0ABP9WI92</accession>
<gene>
    <name evidence="7" type="primary">rimI</name>
    <name evidence="7" type="ORF">Lsed01_01362</name>
</gene>
<evidence type="ECO:0000256" key="3">
    <source>
        <dbReference type="ARBA" id="ARBA00022679"/>
    </source>
</evidence>
<dbReference type="Proteomes" id="UP001426770">
    <property type="component" value="Unassembled WGS sequence"/>
</dbReference>
<dbReference type="Gene3D" id="3.40.630.30">
    <property type="match status" value="1"/>
</dbReference>
<dbReference type="EMBL" id="BAABRR010000006">
    <property type="protein sequence ID" value="GAA5518928.1"/>
    <property type="molecule type" value="Genomic_DNA"/>
</dbReference>
<proteinExistence type="inferred from homology"/>
<keyword evidence="4" id="KW-0012">Acyltransferase</keyword>
<dbReference type="PANTHER" id="PTHR43420:SF12">
    <property type="entry name" value="N-ACETYLTRANSFERASE DOMAIN-CONTAINING PROTEIN"/>
    <property type="match status" value="1"/>
</dbReference>
<dbReference type="CDD" id="cd04301">
    <property type="entry name" value="NAT_SF"/>
    <property type="match status" value="1"/>
</dbReference>
<comment type="similarity">
    <text evidence="1 5">Belongs to the acetyltransferase family. RimI subfamily.</text>
</comment>
<dbReference type="InterPro" id="IPR000182">
    <property type="entry name" value="GNAT_dom"/>
</dbReference>
<evidence type="ECO:0000256" key="5">
    <source>
        <dbReference type="RuleBase" id="RU363094"/>
    </source>
</evidence>
<evidence type="ECO:0000259" key="6">
    <source>
        <dbReference type="PROSITE" id="PS51186"/>
    </source>
</evidence>
<sequence>MIRDLGESDLPWMAEVESELFGASAWSRELIEHDYVYGFTRYRGIEADGRLAGYAVYGYDGDAFHLMNLAVLPAMRRRGLARALMEDFLAEARRVGAPDVWLEVAVTNDAALALYRAYGFEDVRVRRKYYQPEGVDALVMRRALSTYEPGSP</sequence>
<organism evidence="7 8">
    <name type="scientific">Demequina sediminis</name>
    <dbReference type="NCBI Taxonomy" id="1930058"/>
    <lineage>
        <taxon>Bacteria</taxon>
        <taxon>Bacillati</taxon>
        <taxon>Actinomycetota</taxon>
        <taxon>Actinomycetes</taxon>
        <taxon>Micrococcales</taxon>
        <taxon>Demequinaceae</taxon>
        <taxon>Demequina</taxon>
    </lineage>
</organism>